<feature type="domain" description="CCHC-type" evidence="5">
    <location>
        <begin position="219"/>
        <end position="236"/>
    </location>
</feature>
<evidence type="ECO:0000256" key="4">
    <source>
        <dbReference type="SAM" id="Phobius"/>
    </source>
</evidence>
<dbReference type="InterPro" id="IPR001584">
    <property type="entry name" value="Integrase_cat-core"/>
</dbReference>
<dbReference type="AlphaFoldDB" id="A0AAV0GAE0"/>
<dbReference type="InterPro" id="IPR039537">
    <property type="entry name" value="Retrotran_Ty1/copia-like"/>
</dbReference>
<evidence type="ECO:0000256" key="1">
    <source>
        <dbReference type="ARBA" id="ARBA00022670"/>
    </source>
</evidence>
<organism evidence="7 8">
    <name type="scientific">Cuscuta epithymum</name>
    <dbReference type="NCBI Taxonomy" id="186058"/>
    <lineage>
        <taxon>Eukaryota</taxon>
        <taxon>Viridiplantae</taxon>
        <taxon>Streptophyta</taxon>
        <taxon>Embryophyta</taxon>
        <taxon>Tracheophyta</taxon>
        <taxon>Spermatophyta</taxon>
        <taxon>Magnoliopsida</taxon>
        <taxon>eudicotyledons</taxon>
        <taxon>Gunneridae</taxon>
        <taxon>Pentapetalae</taxon>
        <taxon>asterids</taxon>
        <taxon>lamiids</taxon>
        <taxon>Solanales</taxon>
        <taxon>Convolvulaceae</taxon>
        <taxon>Cuscuteae</taxon>
        <taxon>Cuscuta</taxon>
        <taxon>Cuscuta subgen. Cuscuta</taxon>
    </lineage>
</organism>
<feature type="compositionally biased region" description="Basic residues" evidence="3">
    <location>
        <begin position="208"/>
        <end position="218"/>
    </location>
</feature>
<dbReference type="Pfam" id="PF14223">
    <property type="entry name" value="Retrotran_gag_2"/>
    <property type="match status" value="1"/>
</dbReference>
<keyword evidence="2" id="KW-0479">Metal-binding</keyword>
<comment type="caution">
    <text evidence="7">The sequence shown here is derived from an EMBL/GenBank/DDBJ whole genome shotgun (WGS) entry which is preliminary data.</text>
</comment>
<evidence type="ECO:0000313" key="8">
    <source>
        <dbReference type="Proteomes" id="UP001152523"/>
    </source>
</evidence>
<dbReference type="InterPro" id="IPR036397">
    <property type="entry name" value="RNaseH_sf"/>
</dbReference>
<dbReference type="Gene3D" id="4.10.60.10">
    <property type="entry name" value="Zinc finger, CCHC-type"/>
    <property type="match status" value="1"/>
</dbReference>
<dbReference type="PANTHER" id="PTHR42648">
    <property type="entry name" value="TRANSPOSASE, PUTATIVE-RELATED"/>
    <property type="match status" value="1"/>
</dbReference>
<keyword evidence="4" id="KW-1133">Transmembrane helix</keyword>
<dbReference type="PANTHER" id="PTHR42648:SF28">
    <property type="entry name" value="TRANSPOSON-ENCODED PROTEIN WITH RIBONUCLEASE H-LIKE AND RETROVIRUS ZINC FINGER-LIKE DOMAINS"/>
    <property type="match status" value="1"/>
</dbReference>
<dbReference type="PROSITE" id="PS50994">
    <property type="entry name" value="INTEGRASE"/>
    <property type="match status" value="1"/>
</dbReference>
<dbReference type="SMART" id="SM00343">
    <property type="entry name" value="ZnF_C2HC"/>
    <property type="match status" value="1"/>
</dbReference>
<keyword evidence="8" id="KW-1185">Reference proteome</keyword>
<keyword evidence="2" id="KW-0862">Zinc</keyword>
<dbReference type="InterPro" id="IPR054722">
    <property type="entry name" value="PolX-like_BBD"/>
</dbReference>
<evidence type="ECO:0000259" key="5">
    <source>
        <dbReference type="PROSITE" id="PS50158"/>
    </source>
</evidence>
<dbReference type="Pfam" id="PF00098">
    <property type="entry name" value="zf-CCHC"/>
    <property type="match status" value="1"/>
</dbReference>
<dbReference type="InterPro" id="IPR001878">
    <property type="entry name" value="Znf_CCHC"/>
</dbReference>
<dbReference type="Gene3D" id="3.30.420.10">
    <property type="entry name" value="Ribonuclease H-like superfamily/Ribonuclease H"/>
    <property type="match status" value="1"/>
</dbReference>
<dbReference type="InterPro" id="IPR012337">
    <property type="entry name" value="RNaseH-like_sf"/>
</dbReference>
<keyword evidence="1" id="KW-0378">Hydrolase</keyword>
<dbReference type="InterPro" id="IPR057670">
    <property type="entry name" value="SH3_retrovirus"/>
</dbReference>
<evidence type="ECO:0000313" key="7">
    <source>
        <dbReference type="EMBL" id="CAH9144750.1"/>
    </source>
</evidence>
<dbReference type="Proteomes" id="UP001152523">
    <property type="component" value="Unassembled WGS sequence"/>
</dbReference>
<proteinExistence type="predicted"/>
<feature type="transmembrane region" description="Helical" evidence="4">
    <location>
        <begin position="789"/>
        <end position="810"/>
    </location>
</feature>
<evidence type="ECO:0000256" key="3">
    <source>
        <dbReference type="SAM" id="MobiDB-lite"/>
    </source>
</evidence>
<feature type="transmembrane region" description="Helical" evidence="4">
    <location>
        <begin position="757"/>
        <end position="777"/>
    </location>
</feature>
<dbReference type="GO" id="GO:0003676">
    <property type="term" value="F:nucleic acid binding"/>
    <property type="evidence" value="ECO:0007669"/>
    <property type="project" value="InterPro"/>
</dbReference>
<dbReference type="SUPFAM" id="SSF53098">
    <property type="entry name" value="Ribonuclease H-like"/>
    <property type="match status" value="1"/>
</dbReference>
<feature type="transmembrane region" description="Helical" evidence="4">
    <location>
        <begin position="822"/>
        <end position="841"/>
    </location>
</feature>
<evidence type="ECO:0000256" key="2">
    <source>
        <dbReference type="PROSITE-ProRule" id="PRU00047"/>
    </source>
</evidence>
<sequence length="851" mass="96656">MSAYNQYGMAPFHGKSDFSIWKQKIKCILIQQKCFKAVGETYLISDTEEKRAEMNENACSVIYLNLSDSVIRKVGILESAKILWDKLNELYTETSLPNRIFLLEKFFKFRLDMSIDIEENLDVFTKLISDIKLCGDKHIDDYSPIALLNAIPDSFSDVKSAIKYGRDNVTLDIVVNGLKSKELDLKQMGKGRKSEEVMHVRGRENNSRRHRSKSRSNSRRCYNCHEPGHFIRDCPKSRKNEHSEHANLTTCEDDLGDVFMTNLCDYDYLSSVISDSLDKSDWVVDSGCTFHMSPLKNVFTNYREIEHGFVSLANEKECNVLGIGDVCLRFSSGYVLTLKNVRHVPELCCNLLSCASLENEGLKGKWGKGIMKVVKGCLVVFKAEMKNNLYVCHAEPVLDSVNCVQPCVLGKQSRVGFPDLPKCTNVLDCIHADLWGPYSVSTHGGKNYFLTLIDDFSKKVWVLLIENKSEVFDKFKNWKTLVEKQTGKKINFLRTTVSFDFCDSQLGDLCDTWGISMHKSVPSTPQPDGVAERMVRTLLERVRAMLASSGLSNKFWGEAICYAVDLVNLSPSVPLGGKCPESVFMGKPLDLPNLRVFGCAAYVNRVNDKSEPRTKEYVFLGFHDCMKGYRLWCRSETCFNVLMSRNVIFVENEFPCLLVSPDVAPNEVEHLPVEVHSDLLVETKPKFVNENVFHGENKVNNISIKVEHDMNVVCNMLELRDCPVIRDRDIREHERNNMSNVFDYIFSEFALNVLNSLLIKIFVIFGMLFSLCFENVIPCDYVSSACASYRNTIVSFIFCVLALCGCWISWNPQLLLDACLRGLLTCVVLVNSFVMVLVSELEDRLVEFSPS</sequence>
<dbReference type="GO" id="GO:0008270">
    <property type="term" value="F:zinc ion binding"/>
    <property type="evidence" value="ECO:0007669"/>
    <property type="project" value="UniProtKB-KW"/>
</dbReference>
<dbReference type="SUPFAM" id="SSF57756">
    <property type="entry name" value="Retrovirus zinc finger-like domains"/>
    <property type="match status" value="1"/>
</dbReference>
<name>A0AAV0GAE0_9ASTE</name>
<dbReference type="EMBL" id="CAMAPF010001071">
    <property type="protein sequence ID" value="CAH9144750.1"/>
    <property type="molecule type" value="Genomic_DNA"/>
</dbReference>
<keyword evidence="4" id="KW-0472">Membrane</keyword>
<dbReference type="GO" id="GO:0006508">
    <property type="term" value="P:proteolysis"/>
    <property type="evidence" value="ECO:0007669"/>
    <property type="project" value="UniProtKB-KW"/>
</dbReference>
<dbReference type="GO" id="GO:0008233">
    <property type="term" value="F:peptidase activity"/>
    <property type="evidence" value="ECO:0007669"/>
    <property type="project" value="UniProtKB-KW"/>
</dbReference>
<gene>
    <name evidence="7" type="ORF">CEPIT_LOCUS41685</name>
</gene>
<accession>A0AAV0GAE0</accession>
<dbReference type="PROSITE" id="PS50158">
    <property type="entry name" value="ZF_CCHC"/>
    <property type="match status" value="1"/>
</dbReference>
<feature type="domain" description="Integrase catalytic" evidence="6">
    <location>
        <begin position="417"/>
        <end position="588"/>
    </location>
</feature>
<dbReference type="Pfam" id="PF25597">
    <property type="entry name" value="SH3_retrovirus"/>
    <property type="match status" value="1"/>
</dbReference>
<dbReference type="GO" id="GO:0015074">
    <property type="term" value="P:DNA integration"/>
    <property type="evidence" value="ECO:0007669"/>
    <property type="project" value="InterPro"/>
</dbReference>
<keyword evidence="1" id="KW-0645">Protease</keyword>
<feature type="region of interest" description="Disordered" evidence="3">
    <location>
        <begin position="199"/>
        <end position="219"/>
    </location>
</feature>
<protein>
    <submittedName>
        <fullName evidence="7">Uncharacterized protein</fullName>
    </submittedName>
</protein>
<reference evidence="7" key="1">
    <citation type="submission" date="2022-07" db="EMBL/GenBank/DDBJ databases">
        <authorList>
            <person name="Macas J."/>
            <person name="Novak P."/>
            <person name="Neumann P."/>
        </authorList>
    </citation>
    <scope>NUCLEOTIDE SEQUENCE</scope>
</reference>
<dbReference type="InterPro" id="IPR036875">
    <property type="entry name" value="Znf_CCHC_sf"/>
</dbReference>
<evidence type="ECO:0000259" key="6">
    <source>
        <dbReference type="PROSITE" id="PS50994"/>
    </source>
</evidence>
<dbReference type="Pfam" id="PF22936">
    <property type="entry name" value="Pol_BBD"/>
    <property type="match status" value="1"/>
</dbReference>
<keyword evidence="2" id="KW-0863">Zinc-finger</keyword>
<keyword evidence="4" id="KW-0812">Transmembrane</keyword>